<protein>
    <submittedName>
        <fullName evidence="1">Uncharacterized protein</fullName>
    </submittedName>
</protein>
<reference evidence="1 2" key="1">
    <citation type="submission" date="2016-10" db="EMBL/GenBank/DDBJ databases">
        <authorList>
            <person name="de Groot N.N."/>
        </authorList>
    </citation>
    <scope>NUCLEOTIDE SEQUENCE [LARGE SCALE GENOMIC DNA]</scope>
    <source>
        <strain evidence="1 2">CCM 7361</strain>
    </source>
</reference>
<dbReference type="AlphaFoldDB" id="A0A1G9DG70"/>
<feature type="non-terminal residue" evidence="1">
    <location>
        <position position="1"/>
    </location>
</feature>
<evidence type="ECO:0000313" key="2">
    <source>
        <dbReference type="Proteomes" id="UP000199693"/>
    </source>
</evidence>
<accession>A0A1G9DG70</accession>
<name>A0A1G9DG70_9PSED</name>
<gene>
    <name evidence="1" type="ORF">SAMN05216189_10451</name>
</gene>
<organism evidence="1 2">
    <name type="scientific">Pseudomonas delhiensis</name>
    <dbReference type="NCBI Taxonomy" id="366289"/>
    <lineage>
        <taxon>Bacteria</taxon>
        <taxon>Pseudomonadati</taxon>
        <taxon>Pseudomonadota</taxon>
        <taxon>Gammaproteobacteria</taxon>
        <taxon>Pseudomonadales</taxon>
        <taxon>Pseudomonadaceae</taxon>
        <taxon>Pseudomonas</taxon>
    </lineage>
</organism>
<dbReference type="Proteomes" id="UP000199693">
    <property type="component" value="Unassembled WGS sequence"/>
</dbReference>
<sequence>WVLLRSEQTYQRKPNACQEIEMSH</sequence>
<proteinExistence type="predicted"/>
<evidence type="ECO:0000313" key="1">
    <source>
        <dbReference type="EMBL" id="SDK62853.1"/>
    </source>
</evidence>
<dbReference type="EMBL" id="FNEC01000045">
    <property type="protein sequence ID" value="SDK62853.1"/>
    <property type="molecule type" value="Genomic_DNA"/>
</dbReference>